<keyword evidence="3" id="KW-1185">Reference proteome</keyword>
<sequence length="76" mass="8406">MDSIGPAQSATVVDPPQSSAVHDNMEQPMEEVDDAEVNDTTLNANRRACFVSLDLLVFLDLFMLKNWIFHALLNGS</sequence>
<feature type="compositionally biased region" description="Polar residues" evidence="1">
    <location>
        <begin position="1"/>
        <end position="21"/>
    </location>
</feature>
<reference evidence="2" key="1">
    <citation type="submission" date="2022-01" db="EMBL/GenBank/DDBJ databases">
        <title>Genome Sequence Resource for Two Populations of Ditylenchus destructor, the Migratory Endoparasitic Phytonematode.</title>
        <authorList>
            <person name="Zhang H."/>
            <person name="Lin R."/>
            <person name="Xie B."/>
        </authorList>
    </citation>
    <scope>NUCLEOTIDE SEQUENCE</scope>
    <source>
        <strain evidence="2">BazhouSP</strain>
    </source>
</reference>
<evidence type="ECO:0000256" key="1">
    <source>
        <dbReference type="SAM" id="MobiDB-lite"/>
    </source>
</evidence>
<protein>
    <submittedName>
        <fullName evidence="2">Uncharacterized protein</fullName>
    </submittedName>
</protein>
<evidence type="ECO:0000313" key="3">
    <source>
        <dbReference type="Proteomes" id="UP001201812"/>
    </source>
</evidence>
<dbReference type="EMBL" id="JAKKPZ010000078">
    <property type="protein sequence ID" value="KAI1703706.1"/>
    <property type="molecule type" value="Genomic_DNA"/>
</dbReference>
<organism evidence="2 3">
    <name type="scientific">Ditylenchus destructor</name>
    <dbReference type="NCBI Taxonomy" id="166010"/>
    <lineage>
        <taxon>Eukaryota</taxon>
        <taxon>Metazoa</taxon>
        <taxon>Ecdysozoa</taxon>
        <taxon>Nematoda</taxon>
        <taxon>Chromadorea</taxon>
        <taxon>Rhabditida</taxon>
        <taxon>Tylenchina</taxon>
        <taxon>Tylenchomorpha</taxon>
        <taxon>Sphaerularioidea</taxon>
        <taxon>Anguinidae</taxon>
        <taxon>Anguininae</taxon>
        <taxon>Ditylenchus</taxon>
    </lineage>
</organism>
<evidence type="ECO:0000313" key="2">
    <source>
        <dbReference type="EMBL" id="KAI1703706.1"/>
    </source>
</evidence>
<accession>A0AAD4MRE2</accession>
<dbReference type="Proteomes" id="UP001201812">
    <property type="component" value="Unassembled WGS sequence"/>
</dbReference>
<dbReference type="AlphaFoldDB" id="A0AAD4MRE2"/>
<comment type="caution">
    <text evidence="2">The sequence shown here is derived from an EMBL/GenBank/DDBJ whole genome shotgun (WGS) entry which is preliminary data.</text>
</comment>
<gene>
    <name evidence="2" type="ORF">DdX_14760</name>
</gene>
<name>A0AAD4MRE2_9BILA</name>
<proteinExistence type="predicted"/>
<feature type="region of interest" description="Disordered" evidence="1">
    <location>
        <begin position="1"/>
        <end position="24"/>
    </location>
</feature>